<evidence type="ECO:0000259" key="1">
    <source>
        <dbReference type="PROSITE" id="PS51123"/>
    </source>
</evidence>
<reference evidence="2" key="1">
    <citation type="submission" date="2018-06" db="EMBL/GenBank/DDBJ databases">
        <authorList>
            <person name="Zhirakovskaya E."/>
        </authorList>
    </citation>
    <scope>NUCLEOTIDE SEQUENCE</scope>
</reference>
<dbReference type="PANTHER" id="PTHR30329">
    <property type="entry name" value="STATOR ELEMENT OF FLAGELLAR MOTOR COMPLEX"/>
    <property type="match status" value="1"/>
</dbReference>
<evidence type="ECO:0000313" key="2">
    <source>
        <dbReference type="EMBL" id="VAX16275.1"/>
    </source>
</evidence>
<dbReference type="CDD" id="cd07185">
    <property type="entry name" value="OmpA_C-like"/>
    <property type="match status" value="1"/>
</dbReference>
<dbReference type="EMBL" id="UOGB01000048">
    <property type="protein sequence ID" value="VAX16275.1"/>
    <property type="molecule type" value="Genomic_DNA"/>
</dbReference>
<protein>
    <recommendedName>
        <fullName evidence="1">OmpA-like domain-containing protein</fullName>
    </recommendedName>
</protein>
<dbReference type="InterPro" id="IPR006665">
    <property type="entry name" value="OmpA-like"/>
</dbReference>
<dbReference type="PROSITE" id="PS51123">
    <property type="entry name" value="OMPA_2"/>
    <property type="match status" value="1"/>
</dbReference>
<gene>
    <name evidence="2" type="ORF">MNBD_NITROSPINAE03-709</name>
</gene>
<dbReference type="AlphaFoldDB" id="A0A3B1CC86"/>
<dbReference type="Gene3D" id="3.30.1330.60">
    <property type="entry name" value="OmpA-like domain"/>
    <property type="match status" value="1"/>
</dbReference>
<sequence>MADILKKTNFTVKVEGHTDNVPVKAGSASLYKSNWEISGVRASVITRYLISKKVNPANLSAVGYGGMSPIKSNDTAEGRAKNRRVEFLVNKPKP</sequence>
<dbReference type="InterPro" id="IPR036737">
    <property type="entry name" value="OmpA-like_sf"/>
</dbReference>
<dbReference type="SUPFAM" id="SSF103088">
    <property type="entry name" value="OmpA-like"/>
    <property type="match status" value="1"/>
</dbReference>
<feature type="domain" description="OmpA-like" evidence="1">
    <location>
        <begin position="1"/>
        <end position="93"/>
    </location>
</feature>
<name>A0A3B1CC86_9ZZZZ</name>
<dbReference type="InterPro" id="IPR050330">
    <property type="entry name" value="Bact_OuterMem_StrucFunc"/>
</dbReference>
<organism evidence="2">
    <name type="scientific">hydrothermal vent metagenome</name>
    <dbReference type="NCBI Taxonomy" id="652676"/>
    <lineage>
        <taxon>unclassified sequences</taxon>
        <taxon>metagenomes</taxon>
        <taxon>ecological metagenomes</taxon>
    </lineage>
</organism>
<dbReference type="PANTHER" id="PTHR30329:SF21">
    <property type="entry name" value="LIPOPROTEIN YIAD-RELATED"/>
    <property type="match status" value="1"/>
</dbReference>
<accession>A0A3B1CC86</accession>
<dbReference type="Pfam" id="PF00691">
    <property type="entry name" value="OmpA"/>
    <property type="match status" value="1"/>
</dbReference>
<proteinExistence type="predicted"/>